<evidence type="ECO:0000259" key="3">
    <source>
        <dbReference type="Pfam" id="PF20469"/>
    </source>
</evidence>
<feature type="domain" description="Endonuclease GajA/Old nuclease/RecF-like AAA" evidence="2">
    <location>
        <begin position="1"/>
        <end position="393"/>
    </location>
</feature>
<evidence type="ECO:0000313" key="5">
    <source>
        <dbReference type="Proteomes" id="UP000187012"/>
    </source>
</evidence>
<accession>A0A1N7RNA8</accession>
<dbReference type="InterPro" id="IPR051396">
    <property type="entry name" value="Bact_Antivir_Def_Nuclease"/>
</dbReference>
<sequence>MRIESIRIKNLRSIKDAEVFLNHYNCFVGPNGAGKSTFLFALNVFFRETDGASTDVALLSAEDFHRKDTSQPIEITVTFYDLDAEAKEEFKAYFRMDRLTVTARATFNAATGRAEVRQFGQRLGMAEFMHFFERMGDKAKADELKQIYGTLQTQFELPKAASQAAMADALKSYEADRPGDCILIPSEDQFYGVSKGANRLQKYLQWVYIPAVKDATAEQSEGKATALGKLVARTVRSKVNFVERLTEMAQRARDEYQQLLDESQGALADISDSLQKRLMQWAHPDTSLRVSWQQDPDKSVRVEEPFAKIIAGEGTFEGDLVRFGHGFQRSFLLALLQELANQGETTEPRLILGCEEPELYQHPPQARHLAGVLNALAEGGSQVLVTTHSPLFVSGNSFESVRMVRRDSDTKASYTTQPLPAKIGERYAELTGEKPLDPRGSLARIAPILQPTLTEIFFAQRVILVEGIEDVAYINSWLTLTNRMPEFRKAGCHIVHVDSKSNILRPAIIAQQLEIPVFIVFDGDADCKEEYKHHHVRDNTALLKLVGGDDKTPIPAATVWASNYAIWRTNLGDTVDAELLEGMGAKAYEKARNEAHASYGNAKGLHKNPLLIGAKLALAVDNGGKSASLDKLCDLLLEFGKR</sequence>
<dbReference type="AlphaFoldDB" id="A0A1N7RNA8"/>
<reference evidence="4 5" key="1">
    <citation type="submission" date="2016-12" db="EMBL/GenBank/DDBJ databases">
        <authorList>
            <person name="Song W.-J."/>
            <person name="Kurnit D.M."/>
        </authorList>
    </citation>
    <scope>NUCLEOTIDE SEQUENCE [LARGE SCALE GENOMIC DNA]</scope>
    <source>
        <strain evidence="4 5">STM7296</strain>
    </source>
</reference>
<evidence type="ECO:0000313" key="4">
    <source>
        <dbReference type="EMBL" id="SIT36585.1"/>
    </source>
</evidence>
<dbReference type="PANTHER" id="PTHR43581:SF4">
    <property type="entry name" value="ATP_GTP PHOSPHATASE"/>
    <property type="match status" value="1"/>
</dbReference>
<proteinExistence type="predicted"/>
<name>A0A1N7RNA8_9BURK</name>
<dbReference type="InterPro" id="IPR041685">
    <property type="entry name" value="AAA_GajA/Old/RecF-like"/>
</dbReference>
<dbReference type="SUPFAM" id="SSF52540">
    <property type="entry name" value="P-loop containing nucleoside triphosphate hydrolases"/>
    <property type="match status" value="1"/>
</dbReference>
<dbReference type="EMBL" id="CYGX02000009">
    <property type="protein sequence ID" value="SIT36585.1"/>
    <property type="molecule type" value="Genomic_DNA"/>
</dbReference>
<dbReference type="STRING" id="1247936.BN2475_90099"/>
<dbReference type="Proteomes" id="UP000187012">
    <property type="component" value="Unassembled WGS sequence"/>
</dbReference>
<protein>
    <submittedName>
        <fullName evidence="4">SMC domain protein</fullName>
    </submittedName>
</protein>
<gene>
    <name evidence="4" type="ORF">BN2475_90099</name>
</gene>
<dbReference type="OrthoDB" id="3322489at2"/>
<keyword evidence="1" id="KW-0175">Coiled coil</keyword>
<keyword evidence="5" id="KW-1185">Reference proteome</keyword>
<dbReference type="Gene3D" id="3.40.50.300">
    <property type="entry name" value="P-loop containing nucleotide triphosphate hydrolases"/>
    <property type="match status" value="1"/>
</dbReference>
<dbReference type="InterPro" id="IPR034139">
    <property type="entry name" value="TOPRIM_OLD"/>
</dbReference>
<evidence type="ECO:0000259" key="2">
    <source>
        <dbReference type="Pfam" id="PF13175"/>
    </source>
</evidence>
<dbReference type="PANTHER" id="PTHR43581">
    <property type="entry name" value="ATP/GTP PHOSPHATASE"/>
    <property type="match status" value="1"/>
</dbReference>
<feature type="domain" description="OLD protein-like TOPRIM" evidence="3">
    <location>
        <begin position="457"/>
        <end position="524"/>
    </location>
</feature>
<organism evidence="4 5">
    <name type="scientific">Paraburkholderia ribeironis</name>
    <dbReference type="NCBI Taxonomy" id="1247936"/>
    <lineage>
        <taxon>Bacteria</taxon>
        <taxon>Pseudomonadati</taxon>
        <taxon>Pseudomonadota</taxon>
        <taxon>Betaproteobacteria</taxon>
        <taxon>Burkholderiales</taxon>
        <taxon>Burkholderiaceae</taxon>
        <taxon>Paraburkholderia</taxon>
    </lineage>
</organism>
<evidence type="ECO:0000256" key="1">
    <source>
        <dbReference type="SAM" id="Coils"/>
    </source>
</evidence>
<dbReference type="InterPro" id="IPR027417">
    <property type="entry name" value="P-loop_NTPase"/>
</dbReference>
<feature type="coiled-coil region" evidence="1">
    <location>
        <begin position="242"/>
        <end position="269"/>
    </location>
</feature>
<dbReference type="Pfam" id="PF13175">
    <property type="entry name" value="AAA_15"/>
    <property type="match status" value="1"/>
</dbReference>
<dbReference type="Pfam" id="PF20469">
    <property type="entry name" value="OLD-like_TOPRIM"/>
    <property type="match status" value="1"/>
</dbReference>
<dbReference type="RefSeq" id="WP_094778310.1">
    <property type="nucleotide sequence ID" value="NZ_CYGX02000009.1"/>
</dbReference>